<feature type="non-terminal residue" evidence="13">
    <location>
        <position position="1"/>
    </location>
</feature>
<evidence type="ECO:0000313" key="13">
    <source>
        <dbReference type="EMBL" id="AEH26481.1"/>
    </source>
</evidence>
<dbReference type="AlphaFoldDB" id="F8TTH0"/>
<dbReference type="Gene3D" id="3.40.640.10">
    <property type="entry name" value="Type I PLP-dependent aspartate aminotransferase-like (Major domain)"/>
    <property type="match status" value="1"/>
</dbReference>
<evidence type="ECO:0000256" key="2">
    <source>
        <dbReference type="ARBA" id="ARBA00003120"/>
    </source>
</evidence>
<dbReference type="EC" id="2.8.1.7" evidence="4"/>
<keyword evidence="9" id="KW-0411">Iron-sulfur</keyword>
<dbReference type="InterPro" id="IPR016454">
    <property type="entry name" value="Cysteine_dSase"/>
</dbReference>
<organism evidence="13">
    <name type="scientific">uncultured Acidobacteria bacterium A3</name>
    <dbReference type="NCBI Taxonomy" id="1036853"/>
    <lineage>
        <taxon>Bacteria</taxon>
        <taxon>Pseudomonadati</taxon>
        <taxon>Acidobacteriota</taxon>
        <taxon>environmental samples</taxon>
    </lineage>
</organism>
<dbReference type="GO" id="GO:0031071">
    <property type="term" value="F:cysteine desulfurase activity"/>
    <property type="evidence" value="ECO:0007669"/>
    <property type="project" value="UniProtKB-EC"/>
</dbReference>
<comment type="function">
    <text evidence="2">Catalyzes the removal of elemental sulfur atoms from cysteine to produce alanine. Seems to participate in the biosynthesis of the nitrogenase metalloclusters by providing the inorganic sulfur required for the Fe-S core formation.</text>
</comment>
<dbReference type="Gene3D" id="3.90.1150.10">
    <property type="entry name" value="Aspartate Aminotransferase, domain 1"/>
    <property type="match status" value="1"/>
</dbReference>
<proteinExistence type="inferred from homology"/>
<evidence type="ECO:0000256" key="7">
    <source>
        <dbReference type="ARBA" id="ARBA00022898"/>
    </source>
</evidence>
<dbReference type="Pfam" id="PF00266">
    <property type="entry name" value="Aminotran_5"/>
    <property type="match status" value="1"/>
</dbReference>
<evidence type="ECO:0000256" key="5">
    <source>
        <dbReference type="ARBA" id="ARBA00022679"/>
    </source>
</evidence>
<evidence type="ECO:0000256" key="3">
    <source>
        <dbReference type="ARBA" id="ARBA00006490"/>
    </source>
</evidence>
<dbReference type="PANTHER" id="PTHR11601">
    <property type="entry name" value="CYSTEINE DESULFURYLASE FAMILY MEMBER"/>
    <property type="match status" value="1"/>
</dbReference>
<comment type="cofactor">
    <cofactor evidence="1 11">
        <name>pyridoxal 5'-phosphate</name>
        <dbReference type="ChEBI" id="CHEBI:597326"/>
    </cofactor>
</comment>
<evidence type="ECO:0000256" key="6">
    <source>
        <dbReference type="ARBA" id="ARBA00022723"/>
    </source>
</evidence>
<dbReference type="GO" id="GO:0046872">
    <property type="term" value="F:metal ion binding"/>
    <property type="evidence" value="ECO:0007669"/>
    <property type="project" value="UniProtKB-KW"/>
</dbReference>
<dbReference type="PROSITE" id="PS00595">
    <property type="entry name" value="AA_TRANSFER_CLASS_5"/>
    <property type="match status" value="1"/>
</dbReference>
<protein>
    <recommendedName>
        <fullName evidence="4">cysteine desulfurase</fullName>
        <ecNumber evidence="4">2.8.1.7</ecNumber>
    </recommendedName>
</protein>
<sequence>AALEAIVEHADVFENPSSSYPAAKRARQLLEGARADVAALAGSRPEEVIFTGSGTEAINLALHGVALARPGERTHVITSAIEHAATLATCRRLQQFGVEVDYLPVESDGLICPEAVRRALKPHTKLIAVMHANNEVGTVQPIREIAAIARSAGVRFLTDAVQTAGKLPLDFAGTGIDLMAMSAHKFHGPKGVGALIKRHDLHLVPLINGGGQESGLRSGTENLIGVLGMAAAAREARHGLAAKAEQVERLRYRLCEGLLALGDVQINGDISRCLPGTLNVSFRFIKGDALATALAFDGIAVSTGSACHAKEAKPSHVLVALGLGREWLTGAIRFSLGASNTAAEVDYVIQCVAIAVRKLRAMSPLAGRALAGVMGTMTADRSVGAVV</sequence>
<dbReference type="PANTHER" id="PTHR11601:SF34">
    <property type="entry name" value="CYSTEINE DESULFURASE"/>
    <property type="match status" value="1"/>
</dbReference>
<dbReference type="InterPro" id="IPR015424">
    <property type="entry name" value="PyrdxlP-dep_Trfase"/>
</dbReference>
<name>F8TTH0_9BACT</name>
<evidence type="ECO:0000256" key="4">
    <source>
        <dbReference type="ARBA" id="ARBA00012239"/>
    </source>
</evidence>
<dbReference type="EMBL" id="JF342590">
    <property type="protein sequence ID" value="AEH26481.1"/>
    <property type="molecule type" value="Genomic_DNA"/>
</dbReference>
<comment type="similarity">
    <text evidence="3">Belongs to the class-V pyridoxal-phosphate-dependent aminotransferase family. NifS/IscS subfamily.</text>
</comment>
<dbReference type="PIRSF" id="PIRSF005572">
    <property type="entry name" value="NifS"/>
    <property type="match status" value="1"/>
</dbReference>
<keyword evidence="5" id="KW-0808">Transferase</keyword>
<dbReference type="GO" id="GO:0051536">
    <property type="term" value="F:iron-sulfur cluster binding"/>
    <property type="evidence" value="ECO:0007669"/>
    <property type="project" value="UniProtKB-KW"/>
</dbReference>
<evidence type="ECO:0000256" key="11">
    <source>
        <dbReference type="RuleBase" id="RU004504"/>
    </source>
</evidence>
<dbReference type="SUPFAM" id="SSF53383">
    <property type="entry name" value="PLP-dependent transferases"/>
    <property type="match status" value="1"/>
</dbReference>
<dbReference type="InterPro" id="IPR015422">
    <property type="entry name" value="PyrdxlP-dep_Trfase_small"/>
</dbReference>
<feature type="domain" description="Aminotransferase class V" evidence="12">
    <location>
        <begin position="11"/>
        <end position="348"/>
    </location>
</feature>
<accession>F8TTH0</accession>
<keyword evidence="7" id="KW-0663">Pyridoxal phosphate</keyword>
<comment type="catalytic activity">
    <reaction evidence="10">
        <text>(sulfur carrier)-H + L-cysteine = (sulfur carrier)-SH + L-alanine</text>
        <dbReference type="Rhea" id="RHEA:43892"/>
        <dbReference type="Rhea" id="RHEA-COMP:14737"/>
        <dbReference type="Rhea" id="RHEA-COMP:14739"/>
        <dbReference type="ChEBI" id="CHEBI:29917"/>
        <dbReference type="ChEBI" id="CHEBI:35235"/>
        <dbReference type="ChEBI" id="CHEBI:57972"/>
        <dbReference type="ChEBI" id="CHEBI:64428"/>
        <dbReference type="EC" id="2.8.1.7"/>
    </reaction>
</comment>
<keyword evidence="6" id="KW-0479">Metal-binding</keyword>
<evidence type="ECO:0000256" key="9">
    <source>
        <dbReference type="ARBA" id="ARBA00023014"/>
    </source>
</evidence>
<dbReference type="FunFam" id="3.40.640.10:FF:000084">
    <property type="entry name" value="IscS-like cysteine desulfurase"/>
    <property type="match status" value="1"/>
</dbReference>
<dbReference type="InterPro" id="IPR000192">
    <property type="entry name" value="Aminotrans_V_dom"/>
</dbReference>
<evidence type="ECO:0000256" key="10">
    <source>
        <dbReference type="ARBA" id="ARBA00050776"/>
    </source>
</evidence>
<dbReference type="InterPro" id="IPR015421">
    <property type="entry name" value="PyrdxlP-dep_Trfase_major"/>
</dbReference>
<evidence type="ECO:0000256" key="1">
    <source>
        <dbReference type="ARBA" id="ARBA00001933"/>
    </source>
</evidence>
<evidence type="ECO:0000256" key="8">
    <source>
        <dbReference type="ARBA" id="ARBA00023004"/>
    </source>
</evidence>
<dbReference type="InterPro" id="IPR020578">
    <property type="entry name" value="Aminotrans_V_PyrdxlP_BS"/>
</dbReference>
<reference evidence="13" key="1">
    <citation type="journal article" date="2011" name="FEMS Microbiol. Ecol.">
        <title>Polyketide synthase pathways identified from a metagenomic library are derived from soil Acidobacteria.</title>
        <authorList>
            <person name="Parsley L.C."/>
            <person name="Linneman J."/>
            <person name="Goode A.M."/>
            <person name="Becklund K."/>
            <person name="George I."/>
            <person name="Goodman R.M."/>
            <person name="Lopanik N.B."/>
            <person name="Liles M.R."/>
        </authorList>
    </citation>
    <scope>NUCLEOTIDE SEQUENCE</scope>
</reference>
<evidence type="ECO:0000259" key="12">
    <source>
        <dbReference type="Pfam" id="PF00266"/>
    </source>
</evidence>
<keyword evidence="8" id="KW-0408">Iron</keyword>